<dbReference type="CTD" id="2022"/>
<dbReference type="InParanoid" id="A0A6P7NX55"/>
<dbReference type="OrthoDB" id="10072329at2759"/>
<dbReference type="GeneID" id="114866653"/>
<organism evidence="6 7">
    <name type="scientific">Betta splendens</name>
    <name type="common">Siamese fighting fish</name>
    <dbReference type="NCBI Taxonomy" id="158456"/>
    <lineage>
        <taxon>Eukaryota</taxon>
        <taxon>Metazoa</taxon>
        <taxon>Chordata</taxon>
        <taxon>Craniata</taxon>
        <taxon>Vertebrata</taxon>
        <taxon>Euteleostomi</taxon>
        <taxon>Actinopterygii</taxon>
        <taxon>Neopterygii</taxon>
        <taxon>Teleostei</taxon>
        <taxon>Neoteleostei</taxon>
        <taxon>Acanthomorphata</taxon>
        <taxon>Anabantaria</taxon>
        <taxon>Anabantiformes</taxon>
        <taxon>Anabantoidei</taxon>
        <taxon>Osphronemidae</taxon>
        <taxon>Betta</taxon>
    </lineage>
</organism>
<accession>A0A6P7NX55</accession>
<evidence type="ECO:0000256" key="2">
    <source>
        <dbReference type="SAM" id="MobiDB-lite"/>
    </source>
</evidence>
<evidence type="ECO:0000256" key="1">
    <source>
        <dbReference type="ARBA" id="ARBA00023180"/>
    </source>
</evidence>
<feature type="chain" id="PRO_5028439330" evidence="4">
    <location>
        <begin position="22"/>
        <end position="562"/>
    </location>
</feature>
<dbReference type="InterPro" id="IPR058899">
    <property type="entry name" value="TGFBR3/Endoglin-like_N"/>
</dbReference>
<evidence type="ECO:0000256" key="3">
    <source>
        <dbReference type="SAM" id="Phobius"/>
    </source>
</evidence>
<feature type="compositionally biased region" description="Low complexity" evidence="2">
    <location>
        <begin position="535"/>
        <end position="549"/>
    </location>
</feature>
<proteinExistence type="predicted"/>
<keyword evidence="3" id="KW-0472">Membrane</keyword>
<dbReference type="FunCoup" id="A0A6P7NX55">
    <property type="interactions" value="22"/>
</dbReference>
<evidence type="ECO:0000256" key="4">
    <source>
        <dbReference type="SAM" id="SignalP"/>
    </source>
</evidence>
<feature type="compositionally biased region" description="Polar residues" evidence="2">
    <location>
        <begin position="550"/>
        <end position="562"/>
    </location>
</feature>
<dbReference type="KEGG" id="bspl:114866653"/>
<sequence length="562" mass="60875">MEGHVRFALLLCAAIAASASGQTCEPKVGATSPWVKVREMLSGCWTDFITRDEAEVHILNLKSDENAVFSLRLSSEKPVKLILTSPLAAHCLYNVSANVAIYIRNNSKIKLHTNGHGGNHIQEDFPTGDEALVEWARQTFGGVTSFTTLRYAQTIAFTEATRTKPGSSRCVLGREDSSEKHFMEVDTNPMAPLLKSCSPPQQSGADEPGIHIVNIPEDASVRDVELHIETKPKTQLFLRGPNGTTWTFLNAQHTRFASNNDITLPTIATIKPRFEVTSDNAADVQRKALEQFKASAFTSYTELRLDESTVTLHLEIRETLTASEAPPQTAPPTKANAPSQMPLLMQLYASPDYRSPLDPSTKLQCDKRIYAEISGHTFGTIALTIKVASCVLRSKGLCSAEKELPFIPEACSLGACPNSTRISFSLEQLQEPAPTRWDLECSVKLCHSDHCGDGGRVKRNLEVTQPCRQSPHCIEFGLPEVLGIAFGGFLIGVLLIGALWFIKIKTGYPAGLDMSSTAASLPGCPCSGGKRQQVSTNPSPSENSSANASIGSTQSTPTSSMA</sequence>
<evidence type="ECO:0000259" key="5">
    <source>
        <dbReference type="Pfam" id="PF26060"/>
    </source>
</evidence>
<evidence type="ECO:0000313" key="7">
    <source>
        <dbReference type="RefSeq" id="XP_029024496.1"/>
    </source>
</evidence>
<dbReference type="Pfam" id="PF26060">
    <property type="entry name" value="TGFBR3_N"/>
    <property type="match status" value="1"/>
</dbReference>
<feature type="domain" description="TGFBR3/Endoglin-like N-terminal" evidence="5">
    <location>
        <begin position="37"/>
        <end position="184"/>
    </location>
</feature>
<dbReference type="AlphaFoldDB" id="A0A6P7NX55"/>
<evidence type="ECO:0000313" key="6">
    <source>
        <dbReference type="Proteomes" id="UP000515150"/>
    </source>
</evidence>
<name>A0A6P7NX55_BETSP</name>
<dbReference type="RefSeq" id="XP_029024496.1">
    <property type="nucleotide sequence ID" value="XM_029168663.2"/>
</dbReference>
<protein>
    <submittedName>
        <fullName evidence="7">Endoglin</fullName>
    </submittedName>
</protein>
<keyword evidence="3" id="KW-1133">Transmembrane helix</keyword>
<keyword evidence="3" id="KW-0812">Transmembrane</keyword>
<reference evidence="7" key="1">
    <citation type="submission" date="2025-08" db="UniProtKB">
        <authorList>
            <consortium name="RefSeq"/>
        </authorList>
    </citation>
    <scope>IDENTIFICATION</scope>
</reference>
<feature type="signal peptide" evidence="4">
    <location>
        <begin position="1"/>
        <end position="21"/>
    </location>
</feature>
<keyword evidence="1" id="KW-0325">Glycoprotein</keyword>
<dbReference type="Proteomes" id="UP000515150">
    <property type="component" value="Chromosome 12"/>
</dbReference>
<feature type="transmembrane region" description="Helical" evidence="3">
    <location>
        <begin position="481"/>
        <end position="502"/>
    </location>
</feature>
<feature type="region of interest" description="Disordered" evidence="2">
    <location>
        <begin position="525"/>
        <end position="562"/>
    </location>
</feature>
<gene>
    <name evidence="7" type="primary">eng</name>
</gene>
<keyword evidence="6" id="KW-1185">Reference proteome</keyword>
<keyword evidence="4" id="KW-0732">Signal</keyword>